<dbReference type="GO" id="GO:0004180">
    <property type="term" value="F:carboxypeptidase activity"/>
    <property type="evidence" value="ECO:0007669"/>
    <property type="project" value="UniProtKB-KW"/>
</dbReference>
<reference evidence="4" key="1">
    <citation type="submission" date="2016-10" db="EMBL/GenBank/DDBJ databases">
        <authorList>
            <person name="Varghese N."/>
            <person name="Submissions S."/>
        </authorList>
    </citation>
    <scope>NUCLEOTIDE SEQUENCE [LARGE SCALE GENOMIC DNA]</scope>
    <source>
        <strain evidence="4">DSM 17724</strain>
    </source>
</reference>
<feature type="signal peptide" evidence="1">
    <location>
        <begin position="1"/>
        <end position="18"/>
    </location>
</feature>
<dbReference type="PROSITE" id="PS51257">
    <property type="entry name" value="PROKAR_LIPOPROTEIN"/>
    <property type="match status" value="1"/>
</dbReference>
<dbReference type="InterPro" id="IPR050491">
    <property type="entry name" value="AmpC-like"/>
</dbReference>
<dbReference type="EMBL" id="FOIU01000002">
    <property type="protein sequence ID" value="SEW39369.1"/>
    <property type="molecule type" value="Genomic_DNA"/>
</dbReference>
<dbReference type="Pfam" id="PF00144">
    <property type="entry name" value="Beta-lactamase"/>
    <property type="match status" value="1"/>
</dbReference>
<dbReference type="AlphaFoldDB" id="A0A1I0RFA3"/>
<protein>
    <submittedName>
        <fullName evidence="3">D-alanyl-D-alanine carboxypeptidase</fullName>
    </submittedName>
</protein>
<dbReference type="PANTHER" id="PTHR46825">
    <property type="entry name" value="D-ALANYL-D-ALANINE-CARBOXYPEPTIDASE/ENDOPEPTIDASE AMPH"/>
    <property type="match status" value="1"/>
</dbReference>
<keyword evidence="1" id="KW-0732">Signal</keyword>
<evidence type="ECO:0000313" key="4">
    <source>
        <dbReference type="Proteomes" id="UP000199469"/>
    </source>
</evidence>
<feature type="chain" id="PRO_5011554730" evidence="1">
    <location>
        <begin position="19"/>
        <end position="405"/>
    </location>
</feature>
<keyword evidence="3" id="KW-0645">Protease</keyword>
<proteinExistence type="predicted"/>
<dbReference type="Gene3D" id="3.40.710.10">
    <property type="entry name" value="DD-peptidase/beta-lactamase superfamily"/>
    <property type="match status" value="1"/>
</dbReference>
<feature type="domain" description="Beta-lactamase-related" evidence="2">
    <location>
        <begin position="50"/>
        <end position="373"/>
    </location>
</feature>
<keyword evidence="3" id="KW-0378">Hydrolase</keyword>
<gene>
    <name evidence="3" type="ORF">SAMN05421841_2588</name>
</gene>
<dbReference type="OrthoDB" id="9797709at2"/>
<keyword evidence="4" id="KW-1185">Reference proteome</keyword>
<dbReference type="SUPFAM" id="SSF56601">
    <property type="entry name" value="beta-lactamase/transpeptidase-like"/>
    <property type="match status" value="1"/>
</dbReference>
<dbReference type="STRING" id="356305.SAMN05421841_2588"/>
<evidence type="ECO:0000256" key="1">
    <source>
        <dbReference type="SAM" id="SignalP"/>
    </source>
</evidence>
<dbReference type="InterPro" id="IPR001466">
    <property type="entry name" value="Beta-lactam-related"/>
</dbReference>
<accession>A0A1I0RFA3</accession>
<dbReference type="PANTHER" id="PTHR46825:SF7">
    <property type="entry name" value="D-ALANYL-D-ALANINE CARBOXYPEPTIDASE"/>
    <property type="match status" value="1"/>
</dbReference>
<keyword evidence="3" id="KW-0121">Carboxypeptidase</keyword>
<dbReference type="InterPro" id="IPR012338">
    <property type="entry name" value="Beta-lactam/transpept-like"/>
</dbReference>
<dbReference type="Proteomes" id="UP000199469">
    <property type="component" value="Unassembled WGS sequence"/>
</dbReference>
<evidence type="ECO:0000259" key="2">
    <source>
        <dbReference type="Pfam" id="PF00144"/>
    </source>
</evidence>
<name>A0A1I0RFA3_9FLAO</name>
<sequence>MKKLKLLSLSLFLPFIFAGCGDDETEKNYQLELDAAVKNIHTNLQKDLNTDVPSLSVYVVSPKGTFFSTVKGTNGTAVTPNTYFRFASNTKNFTSTAILKMMQDGWLNLDDKITANIPGTTVPYVPDVADWNFPHKNEITIRQILQHNAGIYDVTNDASQYNIGGETYADYMLATNPDFQFSASDYVKVLTDHNLTYGSPNQVYHYSNTGFSILGEIIARVYSQKVNSVKTYGDFMYDKIVGPNSKKPLGIKFPELASDKQLPSPYVKGFIKYSDHDEVTDLKNASAHIAEGNGIGTMTMLTEYIRSVMKGDNVLYASSAELMRTNKGAATTNGYGLGCSNFQGIGYGHNGATEGYLSMMAYDPKSDVSVIVLLPFWDLSSTSKFERCLNTLNTTAIEAKRTLGY</sequence>
<organism evidence="3 4">
    <name type="scientific">Chryseobacterium wanjuense</name>
    <dbReference type="NCBI Taxonomy" id="356305"/>
    <lineage>
        <taxon>Bacteria</taxon>
        <taxon>Pseudomonadati</taxon>
        <taxon>Bacteroidota</taxon>
        <taxon>Flavobacteriia</taxon>
        <taxon>Flavobacteriales</taxon>
        <taxon>Weeksellaceae</taxon>
        <taxon>Chryseobacterium group</taxon>
        <taxon>Chryseobacterium</taxon>
    </lineage>
</organism>
<evidence type="ECO:0000313" key="3">
    <source>
        <dbReference type="EMBL" id="SEW39369.1"/>
    </source>
</evidence>
<dbReference type="RefSeq" id="WP_089793217.1">
    <property type="nucleotide sequence ID" value="NZ_FOIU01000002.1"/>
</dbReference>